<reference evidence="3" key="1">
    <citation type="journal article" date="2011" name="PLoS Genet.">
        <title>The genome sequence of the leaf-cutter ant Atta cephalotes reveals insights into its obligate symbiotic lifestyle.</title>
        <authorList>
            <person name="Suen G."/>
            <person name="Teiling C."/>
            <person name="Li L."/>
            <person name="Holt C."/>
            <person name="Abouheif E."/>
            <person name="Bornberg-Bauer E."/>
            <person name="Bouffard P."/>
            <person name="Caldera E.J."/>
            <person name="Cash E."/>
            <person name="Cavanaugh A."/>
            <person name="Denas O."/>
            <person name="Elhaik E."/>
            <person name="Fave M.J."/>
            <person name="Gadau J."/>
            <person name="Gibson J.D."/>
            <person name="Graur D."/>
            <person name="Grubbs K.J."/>
            <person name="Hagen D.E."/>
            <person name="Harkins T.T."/>
            <person name="Helmkampf M."/>
            <person name="Hu H."/>
            <person name="Johnson B.R."/>
            <person name="Kim J."/>
            <person name="Marsh S.E."/>
            <person name="Moeller J.A."/>
            <person name="Munoz-Torres M.C."/>
            <person name="Murphy M.C."/>
            <person name="Naughton M.C."/>
            <person name="Nigam S."/>
            <person name="Overson R."/>
            <person name="Rajakumar R."/>
            <person name="Reese J.T."/>
            <person name="Scott J.J."/>
            <person name="Smith C.R."/>
            <person name="Tao S."/>
            <person name="Tsutsui N.D."/>
            <person name="Viljakainen L."/>
            <person name="Wissler L."/>
            <person name="Yandell M.D."/>
            <person name="Zimmer F."/>
            <person name="Taylor J."/>
            <person name="Slater S.C."/>
            <person name="Clifton S.W."/>
            <person name="Warren W.C."/>
            <person name="Elsik C.G."/>
            <person name="Smith C.D."/>
            <person name="Weinstock G.M."/>
            <person name="Gerardo N.M."/>
            <person name="Currie C.R."/>
        </authorList>
    </citation>
    <scope>NUCLEOTIDE SEQUENCE [LARGE SCALE GENOMIC DNA]</scope>
</reference>
<evidence type="ECO:0000256" key="1">
    <source>
        <dbReference type="SAM" id="Coils"/>
    </source>
</evidence>
<dbReference type="AlphaFoldDB" id="A0A158NNF7"/>
<dbReference type="EnsemblMetazoa" id="XM_012203675.1">
    <property type="protein sequence ID" value="XP_012059065.1"/>
    <property type="gene ID" value="LOC105622255"/>
</dbReference>
<dbReference type="Proteomes" id="UP000005205">
    <property type="component" value="Unassembled WGS sequence"/>
</dbReference>
<evidence type="ECO:0008006" key="4">
    <source>
        <dbReference type="Google" id="ProtNLM"/>
    </source>
</evidence>
<name>A0A158NNF7_ATTCE</name>
<dbReference type="InParanoid" id="A0A158NNF7"/>
<evidence type="ECO:0000313" key="2">
    <source>
        <dbReference type="EnsemblMetazoa" id="XP_012059065.1"/>
    </source>
</evidence>
<dbReference type="Gene3D" id="3.30.420.10">
    <property type="entry name" value="Ribonuclease H-like superfamily/Ribonuclease H"/>
    <property type="match status" value="1"/>
</dbReference>
<dbReference type="OrthoDB" id="7553511at2759"/>
<sequence>MEKPMHPQRVTVWCGFWSGGIIRPFFFENEQEAAVTVNNERYRAMLNEFLLPKFEEEDTDDIWFQQDGAPCHTANAIDLLRTVFENRIISRNADVNWPPRSCDLTPLDYFLWGTVKDECYANQSETIQKLKHEIKVAIDEIRAHIVENILKNWIDRMGYCAASRGSHLNEIVFQV</sequence>
<evidence type="ECO:0000313" key="3">
    <source>
        <dbReference type="Proteomes" id="UP000005205"/>
    </source>
</evidence>
<protein>
    <recommendedName>
        <fullName evidence="4">Tc1-like transposase DDE domain-containing protein</fullName>
    </recommendedName>
</protein>
<organism evidence="2 3">
    <name type="scientific">Atta cephalotes</name>
    <name type="common">Leafcutter ant</name>
    <dbReference type="NCBI Taxonomy" id="12957"/>
    <lineage>
        <taxon>Eukaryota</taxon>
        <taxon>Metazoa</taxon>
        <taxon>Ecdysozoa</taxon>
        <taxon>Arthropoda</taxon>
        <taxon>Hexapoda</taxon>
        <taxon>Insecta</taxon>
        <taxon>Pterygota</taxon>
        <taxon>Neoptera</taxon>
        <taxon>Endopterygota</taxon>
        <taxon>Hymenoptera</taxon>
        <taxon>Apocrita</taxon>
        <taxon>Aculeata</taxon>
        <taxon>Formicoidea</taxon>
        <taxon>Formicidae</taxon>
        <taxon>Myrmicinae</taxon>
        <taxon>Atta</taxon>
    </lineage>
</organism>
<dbReference type="PANTHER" id="PTHR47326:SF1">
    <property type="entry name" value="HTH PSQ-TYPE DOMAIN-CONTAINING PROTEIN"/>
    <property type="match status" value="1"/>
</dbReference>
<dbReference type="GO" id="GO:0003676">
    <property type="term" value="F:nucleic acid binding"/>
    <property type="evidence" value="ECO:0007669"/>
    <property type="project" value="InterPro"/>
</dbReference>
<dbReference type="EMBL" id="ADTU01021410">
    <property type="status" value="NOT_ANNOTATED_CDS"/>
    <property type="molecule type" value="Genomic_DNA"/>
</dbReference>
<reference evidence="2" key="2">
    <citation type="submission" date="2016-04" db="UniProtKB">
        <authorList>
            <consortium name="EnsemblMetazoa"/>
        </authorList>
    </citation>
    <scope>IDENTIFICATION</scope>
</reference>
<accession>A0A158NNF7</accession>
<feature type="coiled-coil region" evidence="1">
    <location>
        <begin position="120"/>
        <end position="147"/>
    </location>
</feature>
<dbReference type="InterPro" id="IPR036397">
    <property type="entry name" value="RNaseH_sf"/>
</dbReference>
<dbReference type="PANTHER" id="PTHR47326">
    <property type="entry name" value="TRANSPOSABLE ELEMENT TC3 TRANSPOSASE-LIKE PROTEIN"/>
    <property type="match status" value="1"/>
</dbReference>
<keyword evidence="3" id="KW-1185">Reference proteome</keyword>
<dbReference type="KEGG" id="acep:105622255"/>
<keyword evidence="1" id="KW-0175">Coiled coil</keyword>
<gene>
    <name evidence="2" type="primary">105622255</name>
</gene>
<proteinExistence type="predicted"/>